<organism evidence="1 2">
    <name type="scientific">Candidatus Accumulibacter phosphatis</name>
    <dbReference type="NCBI Taxonomy" id="327160"/>
    <lineage>
        <taxon>Bacteria</taxon>
        <taxon>Pseudomonadati</taxon>
        <taxon>Pseudomonadota</taxon>
        <taxon>Betaproteobacteria</taxon>
        <taxon>Candidatus Accumulibacter</taxon>
    </lineage>
</organism>
<protein>
    <submittedName>
        <fullName evidence="1">Uncharacterized protein</fullName>
    </submittedName>
</protein>
<dbReference type="EMBL" id="JDVG02000400">
    <property type="protein sequence ID" value="KFB72351.1"/>
    <property type="molecule type" value="Genomic_DNA"/>
</dbReference>
<comment type="caution">
    <text evidence="1">The sequence shown here is derived from an EMBL/GenBank/DDBJ whole genome shotgun (WGS) entry which is preliminary data.</text>
</comment>
<accession>A0A080LUV6</accession>
<name>A0A080LUV6_9PROT</name>
<dbReference type="AlphaFoldDB" id="A0A080LUV6"/>
<evidence type="ECO:0000313" key="1">
    <source>
        <dbReference type="EMBL" id="KFB72351.1"/>
    </source>
</evidence>
<dbReference type="Proteomes" id="UP000020077">
    <property type="component" value="Unassembled WGS sequence"/>
</dbReference>
<proteinExistence type="predicted"/>
<reference evidence="1 2" key="1">
    <citation type="submission" date="2014-02" db="EMBL/GenBank/DDBJ databases">
        <title>Expanding our view of genomic diversity in Candidatus Accumulibacter clades.</title>
        <authorList>
            <person name="Skennerton C.T."/>
            <person name="Barr J.J."/>
            <person name="Slater F.R."/>
            <person name="Bond P.L."/>
            <person name="Tyson G.W."/>
        </authorList>
    </citation>
    <scope>NUCLEOTIDE SEQUENCE [LARGE SCALE GENOMIC DNA]</scope>
    <source>
        <strain evidence="2">BA-91</strain>
    </source>
</reference>
<gene>
    <name evidence="1" type="ORF">AW09_002470</name>
</gene>
<evidence type="ECO:0000313" key="2">
    <source>
        <dbReference type="Proteomes" id="UP000020077"/>
    </source>
</evidence>
<sequence length="183" mass="20345">MFVYRRSEGWLDLYVAGNRKAVAPLQGIFAEHILKCGDLPADLADQRVYDLGALRRREFAFTWAPDSGIESVAVSRLRLSLHSPRNAKLIVEADTKHRPDAIYDLLETLAPVFPGHTYRVTQVGIAARIKPNPHSASKQVNFTVSFPNSCSLKHDEVGLKLRAMLRASGIEPREPEVLVDGDS</sequence>